<dbReference type="InterPro" id="IPR037171">
    <property type="entry name" value="NagB/RpiA_transferase-like"/>
</dbReference>
<evidence type="ECO:0000256" key="2">
    <source>
        <dbReference type="ARBA" id="ARBA00007251"/>
    </source>
</evidence>
<sequence length="335" mass="36693">MLKEINYQIDSLVAKLRRRQIVGSYNVAIATSRLLRNVVAASRCNDVEQLSALVKEVGSRLEGAQPIELAVGNMVKRVLHLIKEEHNVETEASDAAETAETTSESDDFGERRRNFVADVKQSIEEMIDELENTSTNISNQAWEHIHSKEIILTVGRSKTVEHFLKVAAQVREFQVIVAETAPSYQGHEMALALSSAGIDTTVITDTAIFAVMSRVNKVILGAHAVTANGGVVAVCGSQLVAAAAKEYSTPIVVCTGLHKLSPSYPYDTDIFNLCINPDAVYSFEAGDIIDSVDIVNPHFDYVGPEDVSLFITNVGTHPPSFVQRLIYDTYIVDEE</sequence>
<dbReference type="GO" id="GO:0002183">
    <property type="term" value="P:cytoplasmic translational initiation"/>
    <property type="evidence" value="ECO:0007669"/>
    <property type="project" value="EnsemblFungi"/>
</dbReference>
<dbReference type="Proteomes" id="UP000053201">
    <property type="component" value="Unassembled WGS sequence"/>
</dbReference>
<dbReference type="FunCoup" id="A0A0L0H571">
    <property type="interactions" value="388"/>
</dbReference>
<dbReference type="InParanoid" id="A0A0L0H571"/>
<dbReference type="SUPFAM" id="SSF100950">
    <property type="entry name" value="NagB/RpiA/CoA transferase-like"/>
    <property type="match status" value="1"/>
</dbReference>
<dbReference type="GO" id="GO:0003743">
    <property type="term" value="F:translation initiation factor activity"/>
    <property type="evidence" value="ECO:0007669"/>
    <property type="project" value="UniProtKB-KW"/>
</dbReference>
<dbReference type="Pfam" id="PF01008">
    <property type="entry name" value="IF-2B"/>
    <property type="match status" value="1"/>
</dbReference>
<evidence type="ECO:0000313" key="11">
    <source>
        <dbReference type="EMBL" id="KNC95878.1"/>
    </source>
</evidence>
<protein>
    <recommendedName>
        <fullName evidence="6">Translation initiation factor eIF2B subunit beta</fullName>
    </recommendedName>
    <alternativeName>
        <fullName evidence="7">eIF2B GDP-GTP exchange factor subunit beta</fullName>
    </alternativeName>
</protein>
<dbReference type="PANTHER" id="PTHR45859:SF1">
    <property type="entry name" value="TRANSLATION INITIATION FACTOR EIF-2B SUBUNIT BETA"/>
    <property type="match status" value="1"/>
</dbReference>
<dbReference type="GO" id="GO:0006446">
    <property type="term" value="P:regulation of translational initiation"/>
    <property type="evidence" value="ECO:0007669"/>
    <property type="project" value="EnsemblFungi"/>
</dbReference>
<accession>A0A0L0H571</accession>
<evidence type="ECO:0000313" key="12">
    <source>
        <dbReference type="Proteomes" id="UP000053201"/>
    </source>
</evidence>
<keyword evidence="4" id="KW-0396">Initiation factor</keyword>
<evidence type="ECO:0000256" key="8">
    <source>
        <dbReference type="ARBA" id="ARBA00046432"/>
    </source>
</evidence>
<keyword evidence="5" id="KW-0648">Protein biosynthesis</keyword>
<dbReference type="PANTHER" id="PTHR45859">
    <property type="entry name" value="TRANSLATION INITIATION FACTOR EIF-2B SUBUNIT BETA"/>
    <property type="match status" value="1"/>
</dbReference>
<organism evidence="11 12">
    <name type="scientific">Spizellomyces punctatus (strain DAOM BR117)</name>
    <dbReference type="NCBI Taxonomy" id="645134"/>
    <lineage>
        <taxon>Eukaryota</taxon>
        <taxon>Fungi</taxon>
        <taxon>Fungi incertae sedis</taxon>
        <taxon>Chytridiomycota</taxon>
        <taxon>Chytridiomycota incertae sedis</taxon>
        <taxon>Chytridiomycetes</taxon>
        <taxon>Spizellomycetales</taxon>
        <taxon>Spizellomycetaceae</taxon>
        <taxon>Spizellomyces</taxon>
    </lineage>
</organism>
<evidence type="ECO:0000256" key="9">
    <source>
        <dbReference type="RuleBase" id="RU003814"/>
    </source>
</evidence>
<dbReference type="STRING" id="645134.A0A0L0H571"/>
<dbReference type="InterPro" id="IPR042529">
    <property type="entry name" value="IF_2B-like_C"/>
</dbReference>
<dbReference type="GO" id="GO:0005085">
    <property type="term" value="F:guanyl-nucleotide exchange factor activity"/>
    <property type="evidence" value="ECO:0007669"/>
    <property type="project" value="EnsemblFungi"/>
</dbReference>
<dbReference type="Gene3D" id="3.40.50.10470">
    <property type="entry name" value="Translation initiation factor eif-2b, domain 2"/>
    <property type="match status" value="1"/>
</dbReference>
<keyword evidence="12" id="KW-1185">Reference proteome</keyword>
<dbReference type="RefSeq" id="XP_016603918.1">
    <property type="nucleotide sequence ID" value="XM_016756896.1"/>
</dbReference>
<name>A0A0L0H571_SPIPD</name>
<comment type="similarity">
    <text evidence="2 9">Belongs to the eIF-2B alpha/beta/delta subunits family.</text>
</comment>
<evidence type="ECO:0000256" key="10">
    <source>
        <dbReference type="SAM" id="MobiDB-lite"/>
    </source>
</evidence>
<evidence type="ECO:0000256" key="3">
    <source>
        <dbReference type="ARBA" id="ARBA00022490"/>
    </source>
</evidence>
<comment type="subcellular location">
    <subcellularLocation>
        <location evidence="1">Cytoplasm</location>
        <location evidence="1">Cytosol</location>
    </subcellularLocation>
</comment>
<evidence type="ECO:0000256" key="6">
    <source>
        <dbReference type="ARBA" id="ARBA00044122"/>
    </source>
</evidence>
<dbReference type="OMA" id="SHSCAVA"/>
<feature type="compositionally biased region" description="Low complexity" evidence="10">
    <location>
        <begin position="93"/>
        <end position="102"/>
    </location>
</feature>
<dbReference type="GO" id="GO:0005829">
    <property type="term" value="C:cytosol"/>
    <property type="evidence" value="ECO:0007669"/>
    <property type="project" value="UniProtKB-SubCell"/>
</dbReference>
<dbReference type="AlphaFoldDB" id="A0A0L0H571"/>
<reference evidence="11 12" key="1">
    <citation type="submission" date="2009-08" db="EMBL/GenBank/DDBJ databases">
        <title>The Genome Sequence of Spizellomyces punctatus strain DAOM BR117.</title>
        <authorList>
            <consortium name="The Broad Institute Genome Sequencing Platform"/>
            <person name="Russ C."/>
            <person name="Cuomo C."/>
            <person name="Shea T."/>
            <person name="Young S.K."/>
            <person name="Zeng Q."/>
            <person name="Koehrsen M."/>
            <person name="Haas B."/>
            <person name="Borodovsky M."/>
            <person name="Guigo R."/>
            <person name="Alvarado L."/>
            <person name="Berlin A."/>
            <person name="Bochicchio J."/>
            <person name="Borenstein D."/>
            <person name="Chapman S."/>
            <person name="Chen Z."/>
            <person name="Engels R."/>
            <person name="Freedman E."/>
            <person name="Gellesch M."/>
            <person name="Goldberg J."/>
            <person name="Griggs A."/>
            <person name="Gujja S."/>
            <person name="Heiman D."/>
            <person name="Hepburn T."/>
            <person name="Howarth C."/>
            <person name="Jen D."/>
            <person name="Larson L."/>
            <person name="Lewis B."/>
            <person name="Mehta T."/>
            <person name="Park D."/>
            <person name="Pearson M."/>
            <person name="Roberts A."/>
            <person name="Saif S."/>
            <person name="Shenoy N."/>
            <person name="Sisk P."/>
            <person name="Stolte C."/>
            <person name="Sykes S."/>
            <person name="Thomson T."/>
            <person name="Walk T."/>
            <person name="White J."/>
            <person name="Yandava C."/>
            <person name="Burger G."/>
            <person name="Gray M.W."/>
            <person name="Holland P.W.H."/>
            <person name="King N."/>
            <person name="Lang F.B.F."/>
            <person name="Roger A.J."/>
            <person name="Ruiz-Trillo I."/>
            <person name="Lander E."/>
            <person name="Nusbaum C."/>
        </authorList>
    </citation>
    <scope>NUCLEOTIDE SEQUENCE [LARGE SCALE GENOMIC DNA]</scope>
    <source>
        <strain evidence="11 12">DAOM BR117</strain>
    </source>
</reference>
<evidence type="ECO:0000256" key="5">
    <source>
        <dbReference type="ARBA" id="ARBA00022917"/>
    </source>
</evidence>
<feature type="region of interest" description="Disordered" evidence="10">
    <location>
        <begin position="89"/>
        <end position="110"/>
    </location>
</feature>
<dbReference type="GO" id="GO:0005851">
    <property type="term" value="C:eukaryotic translation initiation factor 2B complex"/>
    <property type="evidence" value="ECO:0007669"/>
    <property type="project" value="EnsemblFungi"/>
</dbReference>
<dbReference type="eggNOG" id="KOG1465">
    <property type="taxonomic scope" value="Eukaryota"/>
</dbReference>
<keyword evidence="3" id="KW-0963">Cytoplasm</keyword>
<dbReference type="GeneID" id="27691884"/>
<evidence type="ECO:0000256" key="7">
    <source>
        <dbReference type="ARBA" id="ARBA00044228"/>
    </source>
</evidence>
<gene>
    <name evidence="11" type="ORF">SPPG_08742</name>
</gene>
<evidence type="ECO:0000256" key="4">
    <source>
        <dbReference type="ARBA" id="ARBA00022540"/>
    </source>
</evidence>
<comment type="subunit">
    <text evidence="8">Component of the translation initiation factor 2B (eIF2B) complex which is a heterodecamer of two sets of five different subunits: alpha, beta, gamma, delta and epsilon. Subunits alpha, beta and delta comprise a regulatory subcomplex and subunits epsilon and gamma comprise a catalytic subcomplex. Within the complex, the hexameric regulatory complex resides at the center, with the two heterodimeric catalytic subcomplexes bound on opposite sides.</text>
</comment>
<dbReference type="OrthoDB" id="269919at2759"/>
<proteinExistence type="inferred from homology"/>
<evidence type="ECO:0000256" key="1">
    <source>
        <dbReference type="ARBA" id="ARBA00004514"/>
    </source>
</evidence>
<dbReference type="VEuPathDB" id="FungiDB:SPPG_08742"/>
<dbReference type="InterPro" id="IPR051855">
    <property type="entry name" value="eIF2B_beta_subunit"/>
</dbReference>
<dbReference type="InterPro" id="IPR000649">
    <property type="entry name" value="IF-2B-related"/>
</dbReference>
<dbReference type="EMBL" id="KQ257474">
    <property type="protein sequence ID" value="KNC95878.1"/>
    <property type="molecule type" value="Genomic_DNA"/>
</dbReference>